<evidence type="ECO:0000256" key="3">
    <source>
        <dbReference type="ARBA" id="ARBA00022679"/>
    </source>
</evidence>
<dbReference type="SUPFAM" id="SSF81301">
    <property type="entry name" value="Nucleotidyltransferase"/>
    <property type="match status" value="1"/>
</dbReference>
<evidence type="ECO:0000256" key="1">
    <source>
        <dbReference type="ARBA" id="ARBA00001946"/>
    </source>
</evidence>
<name>A0A6J7F0C8_9ZZZZ</name>
<protein>
    <submittedName>
        <fullName evidence="11">Unannotated protein</fullName>
    </submittedName>
</protein>
<comment type="similarity">
    <text evidence="9">Belongs to the MntA antitoxin family.</text>
</comment>
<dbReference type="CDD" id="cd00093">
    <property type="entry name" value="HTH_XRE"/>
    <property type="match status" value="1"/>
</dbReference>
<dbReference type="InterPro" id="IPR002934">
    <property type="entry name" value="Polymerase_NTP_transf_dom"/>
</dbReference>
<keyword evidence="8" id="KW-0460">Magnesium</keyword>
<dbReference type="Gene3D" id="1.10.260.40">
    <property type="entry name" value="lambda repressor-like DNA-binding domains"/>
    <property type="match status" value="1"/>
</dbReference>
<dbReference type="GO" id="GO:0046872">
    <property type="term" value="F:metal ion binding"/>
    <property type="evidence" value="ECO:0007669"/>
    <property type="project" value="UniProtKB-KW"/>
</dbReference>
<evidence type="ECO:0000256" key="7">
    <source>
        <dbReference type="ARBA" id="ARBA00022840"/>
    </source>
</evidence>
<evidence type="ECO:0000313" key="11">
    <source>
        <dbReference type="EMBL" id="CAB4888966.1"/>
    </source>
</evidence>
<dbReference type="GO" id="GO:0016779">
    <property type="term" value="F:nucleotidyltransferase activity"/>
    <property type="evidence" value="ECO:0007669"/>
    <property type="project" value="UniProtKB-KW"/>
</dbReference>
<dbReference type="AlphaFoldDB" id="A0A6J7F0C8"/>
<dbReference type="Pfam" id="PF13560">
    <property type="entry name" value="HTH_31"/>
    <property type="match status" value="1"/>
</dbReference>
<gene>
    <name evidence="11" type="ORF">UFOPK3516_00191</name>
</gene>
<accession>A0A6J7F0C8</accession>
<evidence type="ECO:0000256" key="2">
    <source>
        <dbReference type="ARBA" id="ARBA00022649"/>
    </source>
</evidence>
<dbReference type="InterPro" id="IPR010982">
    <property type="entry name" value="Lambda_DNA-bd_dom_sf"/>
</dbReference>
<dbReference type="EMBL" id="CAFBMB010000006">
    <property type="protein sequence ID" value="CAB4888966.1"/>
    <property type="molecule type" value="Genomic_DNA"/>
</dbReference>
<dbReference type="Gene3D" id="3.30.460.10">
    <property type="entry name" value="Beta Polymerase, domain 2"/>
    <property type="match status" value="1"/>
</dbReference>
<dbReference type="InterPro" id="IPR052038">
    <property type="entry name" value="Type-VII_TA_antitoxin"/>
</dbReference>
<comment type="cofactor">
    <cofactor evidence="1">
        <name>Mg(2+)</name>
        <dbReference type="ChEBI" id="CHEBI:18420"/>
    </cofactor>
</comment>
<dbReference type="GO" id="GO:0003677">
    <property type="term" value="F:DNA binding"/>
    <property type="evidence" value="ECO:0007669"/>
    <property type="project" value="InterPro"/>
</dbReference>
<keyword evidence="7" id="KW-0067">ATP-binding</keyword>
<dbReference type="Pfam" id="PF01909">
    <property type="entry name" value="NTP_transf_2"/>
    <property type="match status" value="1"/>
</dbReference>
<dbReference type="PROSITE" id="PS50943">
    <property type="entry name" value="HTH_CROC1"/>
    <property type="match status" value="1"/>
</dbReference>
<sequence>MEVGSLIREARRFAGLSQSEHAARAGTSQATFSRYESGDATPTLVTLERLLAAAGANLVLSSRTSRRRHDARSPRMAKLLYRRREVNLALARHGARNAYVFGSVARGTDTEESDIDIVVDFDAERFGLIPLTRLAEYLSTLLGETVHVAARSLLKSAVLARVHEEQVPL</sequence>
<reference evidence="11" key="1">
    <citation type="submission" date="2020-05" db="EMBL/GenBank/DDBJ databases">
        <authorList>
            <person name="Chiriac C."/>
            <person name="Salcher M."/>
            <person name="Ghai R."/>
            <person name="Kavagutti S V."/>
        </authorList>
    </citation>
    <scope>NUCLEOTIDE SEQUENCE</scope>
</reference>
<dbReference type="SMART" id="SM00530">
    <property type="entry name" value="HTH_XRE"/>
    <property type="match status" value="1"/>
</dbReference>
<keyword evidence="4" id="KW-0548">Nucleotidyltransferase</keyword>
<organism evidence="11">
    <name type="scientific">freshwater metagenome</name>
    <dbReference type="NCBI Taxonomy" id="449393"/>
    <lineage>
        <taxon>unclassified sequences</taxon>
        <taxon>metagenomes</taxon>
        <taxon>ecological metagenomes</taxon>
    </lineage>
</organism>
<keyword evidence="5" id="KW-0479">Metal-binding</keyword>
<dbReference type="SUPFAM" id="SSF47413">
    <property type="entry name" value="lambda repressor-like DNA-binding domains"/>
    <property type="match status" value="1"/>
</dbReference>
<keyword evidence="6" id="KW-0547">Nucleotide-binding</keyword>
<dbReference type="InterPro" id="IPR001387">
    <property type="entry name" value="Cro/C1-type_HTH"/>
</dbReference>
<dbReference type="CDD" id="cd05403">
    <property type="entry name" value="NT_KNTase_like"/>
    <property type="match status" value="1"/>
</dbReference>
<evidence type="ECO:0000259" key="10">
    <source>
        <dbReference type="PROSITE" id="PS50943"/>
    </source>
</evidence>
<feature type="domain" description="HTH cro/C1-type" evidence="10">
    <location>
        <begin position="7"/>
        <end position="61"/>
    </location>
</feature>
<dbReference type="PANTHER" id="PTHR33571">
    <property type="entry name" value="SSL8005 PROTEIN"/>
    <property type="match status" value="1"/>
</dbReference>
<evidence type="ECO:0000256" key="6">
    <source>
        <dbReference type="ARBA" id="ARBA00022741"/>
    </source>
</evidence>
<evidence type="ECO:0000256" key="8">
    <source>
        <dbReference type="ARBA" id="ARBA00022842"/>
    </source>
</evidence>
<keyword evidence="3" id="KW-0808">Transferase</keyword>
<keyword evidence="2" id="KW-1277">Toxin-antitoxin system</keyword>
<dbReference type="PANTHER" id="PTHR33571:SF14">
    <property type="entry name" value="PROTEIN ADENYLYLTRANSFERASE MJ0435-RELATED"/>
    <property type="match status" value="1"/>
</dbReference>
<evidence type="ECO:0000256" key="5">
    <source>
        <dbReference type="ARBA" id="ARBA00022723"/>
    </source>
</evidence>
<evidence type="ECO:0000256" key="4">
    <source>
        <dbReference type="ARBA" id="ARBA00022695"/>
    </source>
</evidence>
<dbReference type="InterPro" id="IPR043519">
    <property type="entry name" value="NT_sf"/>
</dbReference>
<evidence type="ECO:0000256" key="9">
    <source>
        <dbReference type="ARBA" id="ARBA00038276"/>
    </source>
</evidence>
<proteinExistence type="inferred from homology"/>
<dbReference type="GO" id="GO:0005524">
    <property type="term" value="F:ATP binding"/>
    <property type="evidence" value="ECO:0007669"/>
    <property type="project" value="UniProtKB-KW"/>
</dbReference>